<keyword evidence="1" id="KW-0732">Signal</keyword>
<feature type="signal peptide" evidence="1">
    <location>
        <begin position="1"/>
        <end position="18"/>
    </location>
</feature>
<evidence type="ECO:0000313" key="2">
    <source>
        <dbReference type="EMBL" id="MXU82492.1"/>
    </source>
</evidence>
<reference evidence="2" key="1">
    <citation type="submission" date="2019-12" db="EMBL/GenBank/DDBJ databases">
        <title>An insight into the sialome of adult female Ixodes ricinus ticks feeding for 6 days.</title>
        <authorList>
            <person name="Perner J."/>
            <person name="Ribeiro J.M.C."/>
        </authorList>
    </citation>
    <scope>NUCLEOTIDE SEQUENCE</scope>
    <source>
        <strain evidence="2">Semi-engorged</strain>
        <tissue evidence="2">Salivary glands</tissue>
    </source>
</reference>
<name>A0A6B0TRH1_IXORI</name>
<feature type="chain" id="PRO_5025407199" evidence="1">
    <location>
        <begin position="19"/>
        <end position="69"/>
    </location>
</feature>
<organism evidence="2">
    <name type="scientific">Ixodes ricinus</name>
    <name type="common">Common tick</name>
    <name type="synonym">Acarus ricinus</name>
    <dbReference type="NCBI Taxonomy" id="34613"/>
    <lineage>
        <taxon>Eukaryota</taxon>
        <taxon>Metazoa</taxon>
        <taxon>Ecdysozoa</taxon>
        <taxon>Arthropoda</taxon>
        <taxon>Chelicerata</taxon>
        <taxon>Arachnida</taxon>
        <taxon>Acari</taxon>
        <taxon>Parasitiformes</taxon>
        <taxon>Ixodida</taxon>
        <taxon>Ixodoidea</taxon>
        <taxon>Ixodidae</taxon>
        <taxon>Ixodinae</taxon>
        <taxon>Ixodes</taxon>
    </lineage>
</organism>
<accession>A0A6B0TRH1</accession>
<protein>
    <submittedName>
        <fullName evidence="2">Putative secreted protein</fullName>
    </submittedName>
</protein>
<dbReference type="AlphaFoldDB" id="A0A6B0TRH1"/>
<dbReference type="EMBL" id="GIFC01000409">
    <property type="protein sequence ID" value="MXU82492.1"/>
    <property type="molecule type" value="Transcribed_RNA"/>
</dbReference>
<sequence length="69" mass="7496">MTFINMFALVLRVSYCSHQPNVAAEQNLHVVAPVKLRQNACSSSTPVVVQANTARRSLTFPPTGRKSGP</sequence>
<evidence type="ECO:0000256" key="1">
    <source>
        <dbReference type="SAM" id="SignalP"/>
    </source>
</evidence>
<proteinExistence type="predicted"/>